<gene>
    <name evidence="1" type="ORF">Tfer_3281</name>
</gene>
<reference evidence="2" key="1">
    <citation type="submission" date="2015-07" db="EMBL/GenBank/DDBJ databases">
        <title>Complete Genome of Thermincola ferriacetica strain Z-0001T.</title>
        <authorList>
            <person name="Lusk B."/>
            <person name="Badalamenti J.P."/>
            <person name="Parameswaran P."/>
            <person name="Bond D.R."/>
            <person name="Torres C.I."/>
        </authorList>
    </citation>
    <scope>NUCLEOTIDE SEQUENCE [LARGE SCALE GENOMIC DNA]</scope>
    <source>
        <strain evidence="2">Z-0001</strain>
    </source>
</reference>
<proteinExistence type="predicted"/>
<evidence type="ECO:0000313" key="1">
    <source>
        <dbReference type="EMBL" id="KNZ68186.1"/>
    </source>
</evidence>
<protein>
    <submittedName>
        <fullName evidence="1">Uncharacterized protein</fullName>
    </submittedName>
</protein>
<dbReference type="RefSeq" id="WP_052219181.1">
    <property type="nucleotide sequence ID" value="NZ_LGTE01000048.1"/>
</dbReference>
<dbReference type="EMBL" id="LGTE01000048">
    <property type="protein sequence ID" value="KNZ68186.1"/>
    <property type="molecule type" value="Genomic_DNA"/>
</dbReference>
<evidence type="ECO:0000313" key="2">
    <source>
        <dbReference type="Proteomes" id="UP000037175"/>
    </source>
</evidence>
<dbReference type="Proteomes" id="UP000037175">
    <property type="component" value="Unassembled WGS sequence"/>
</dbReference>
<keyword evidence="2" id="KW-1185">Reference proteome</keyword>
<dbReference type="AlphaFoldDB" id="A0A0L6VYA0"/>
<name>A0A0L6VYA0_9FIRM</name>
<sequence>MKKAVVLLILMVVLDIAGCQYGGTNVKKNVWGRSSFLAVTDGQLGLLTLPEGKFTLFNIKVWVKEIIGVECRFQNYLTV</sequence>
<comment type="caution">
    <text evidence="1">The sequence shown here is derived from an EMBL/GenBank/DDBJ whole genome shotgun (WGS) entry which is preliminary data.</text>
</comment>
<accession>A0A0L6VYA0</accession>
<organism evidence="1 2">
    <name type="scientific">Thermincola ferriacetica</name>
    <dbReference type="NCBI Taxonomy" id="281456"/>
    <lineage>
        <taxon>Bacteria</taxon>
        <taxon>Bacillati</taxon>
        <taxon>Bacillota</taxon>
        <taxon>Clostridia</taxon>
        <taxon>Eubacteriales</taxon>
        <taxon>Thermincolaceae</taxon>
        <taxon>Thermincola</taxon>
    </lineage>
</organism>